<dbReference type="EMBL" id="MK749071">
    <property type="protein sequence ID" value="QHN69168.1"/>
    <property type="molecule type" value="mRNA"/>
</dbReference>
<dbReference type="InterPro" id="IPR004117">
    <property type="entry name" value="7tm6_olfct_rcpt"/>
</dbReference>
<dbReference type="GO" id="GO:0005886">
    <property type="term" value="C:plasma membrane"/>
    <property type="evidence" value="ECO:0007669"/>
    <property type="project" value="UniProtKB-SubCell"/>
</dbReference>
<feature type="transmembrane region" description="Helical" evidence="10">
    <location>
        <begin position="207"/>
        <end position="231"/>
    </location>
</feature>
<keyword evidence="5 10" id="KW-0552">Olfaction</keyword>
<evidence type="ECO:0000256" key="5">
    <source>
        <dbReference type="ARBA" id="ARBA00022725"/>
    </source>
</evidence>
<evidence type="ECO:0000313" key="11">
    <source>
        <dbReference type="EMBL" id="QHN69168.1"/>
    </source>
</evidence>
<keyword evidence="9 10" id="KW-0807">Transducer</keyword>
<dbReference type="Pfam" id="PF02949">
    <property type="entry name" value="7tm_6"/>
    <property type="match status" value="1"/>
</dbReference>
<evidence type="ECO:0000256" key="7">
    <source>
        <dbReference type="ARBA" id="ARBA00023136"/>
    </source>
</evidence>
<organism evidence="11">
    <name type="scientific">Sirex nitobei</name>
    <dbReference type="NCBI Taxonomy" id="1602346"/>
    <lineage>
        <taxon>Eukaryota</taxon>
        <taxon>Metazoa</taxon>
        <taxon>Ecdysozoa</taxon>
        <taxon>Arthropoda</taxon>
        <taxon>Hexapoda</taxon>
        <taxon>Insecta</taxon>
        <taxon>Pterygota</taxon>
        <taxon>Neoptera</taxon>
        <taxon>Endopterygota</taxon>
        <taxon>Hymenoptera</taxon>
        <taxon>Siricoidea</taxon>
        <taxon>Siricidae</taxon>
        <taxon>Sirex</taxon>
    </lineage>
</organism>
<keyword evidence="4 10" id="KW-0812">Transmembrane</keyword>
<dbReference type="GO" id="GO:0004984">
    <property type="term" value="F:olfactory receptor activity"/>
    <property type="evidence" value="ECO:0007669"/>
    <property type="project" value="InterPro"/>
</dbReference>
<comment type="subcellular location">
    <subcellularLocation>
        <location evidence="1 10">Cell membrane</location>
        <topology evidence="1 10">Multi-pass membrane protein</topology>
    </subcellularLocation>
</comment>
<proteinExistence type="evidence at transcript level"/>
<dbReference type="GO" id="GO:0005549">
    <property type="term" value="F:odorant binding"/>
    <property type="evidence" value="ECO:0007669"/>
    <property type="project" value="InterPro"/>
</dbReference>
<evidence type="ECO:0000256" key="9">
    <source>
        <dbReference type="ARBA" id="ARBA00023224"/>
    </source>
</evidence>
<evidence type="ECO:0000256" key="8">
    <source>
        <dbReference type="ARBA" id="ARBA00023170"/>
    </source>
</evidence>
<feature type="transmembrane region" description="Helical" evidence="10">
    <location>
        <begin position="146"/>
        <end position="166"/>
    </location>
</feature>
<dbReference type="PANTHER" id="PTHR21137">
    <property type="entry name" value="ODORANT RECEPTOR"/>
    <property type="match status" value="1"/>
</dbReference>
<evidence type="ECO:0000256" key="2">
    <source>
        <dbReference type="ARBA" id="ARBA00022475"/>
    </source>
</evidence>
<dbReference type="GO" id="GO:0007165">
    <property type="term" value="P:signal transduction"/>
    <property type="evidence" value="ECO:0007669"/>
    <property type="project" value="UniProtKB-KW"/>
</dbReference>
<name>A0A857N3R8_9HYME</name>
<feature type="transmembrane region" description="Helical" evidence="10">
    <location>
        <begin position="317"/>
        <end position="337"/>
    </location>
</feature>
<evidence type="ECO:0000256" key="10">
    <source>
        <dbReference type="RuleBase" id="RU351113"/>
    </source>
</evidence>
<feature type="transmembrane region" description="Helical" evidence="10">
    <location>
        <begin position="57"/>
        <end position="79"/>
    </location>
</feature>
<evidence type="ECO:0000256" key="4">
    <source>
        <dbReference type="ARBA" id="ARBA00022692"/>
    </source>
</evidence>
<feature type="transmembrane region" description="Helical" evidence="10">
    <location>
        <begin position="286"/>
        <end position="305"/>
    </location>
</feature>
<comment type="caution">
    <text evidence="10">Lacks conserved residue(s) required for the propagation of feature annotation.</text>
</comment>
<keyword evidence="3 10" id="KW-0716">Sensory transduction</keyword>
<dbReference type="PANTHER" id="PTHR21137:SF35">
    <property type="entry name" value="ODORANT RECEPTOR 19A-RELATED"/>
    <property type="match status" value="1"/>
</dbReference>
<protein>
    <recommendedName>
        <fullName evidence="10">Odorant receptor</fullName>
    </recommendedName>
</protein>
<dbReference type="AlphaFoldDB" id="A0A857N3R8"/>
<evidence type="ECO:0000256" key="1">
    <source>
        <dbReference type="ARBA" id="ARBA00004651"/>
    </source>
</evidence>
<keyword evidence="2" id="KW-1003">Cell membrane</keyword>
<reference evidence="11" key="1">
    <citation type="submission" date="2019-04" db="EMBL/GenBank/DDBJ databases">
        <authorList>
            <person name="Guo B."/>
            <person name="Lu P."/>
        </authorList>
    </citation>
    <scope>NUCLEOTIDE SEQUENCE</scope>
</reference>
<keyword evidence="6 10" id="KW-1133">Transmembrane helix</keyword>
<keyword evidence="8 10" id="KW-0675">Receptor</keyword>
<evidence type="ECO:0000256" key="3">
    <source>
        <dbReference type="ARBA" id="ARBA00022606"/>
    </source>
</evidence>
<sequence>MGREEARERQSPEHVQNKTYKSDVEFAMQLCHCLLKIIGTWPVTSGASRMEKIRPKILIATCCFLLGFLIVPCWLNVLLKEDDGWLRLKMLGPLNFCTMALMKYCVLISHGNGITHCIRFVETDWRNVKFDEDWKIMMRNAKLGRYVTILCFVFMYSAGTFFSLVMPLTSGNPLPDSNVSVRPFNFPGYYVFFDAQPSPNYEVVFSLHFICTFVMFTTTTGIYSLAIMLVMHACGQFQIVMSRLENLVNGNERECDTPEERLTVIVEHHLRIFRFSARMEKALHQIWLVEVMSCTTSICFAGYYLMREWKHSERISVLTYISLLVSFIFNIFMLCYIGEILIEQCRKIGTISYMINWYDLPKRKALDLVLVIAISNRVTKMTAGKFMDLTLSNFCTILKASMAYFNMLRNMTT</sequence>
<accession>A0A857N3R8</accession>
<keyword evidence="7 10" id="KW-0472">Membrane</keyword>
<evidence type="ECO:0000256" key="6">
    <source>
        <dbReference type="ARBA" id="ARBA00022989"/>
    </source>
</evidence>
<comment type="similarity">
    <text evidence="10">Belongs to the insect chemoreceptor superfamily. Heteromeric odorant receptor channel (TC 1.A.69) family.</text>
</comment>